<dbReference type="InterPro" id="IPR036179">
    <property type="entry name" value="Ig-like_dom_sf"/>
</dbReference>
<keyword evidence="1 4" id="KW-0732">Signal</keyword>
<keyword evidence="2" id="KW-1015">Disulfide bond</keyword>
<dbReference type="RefSeq" id="XP_051237294.1">
    <property type="nucleotide sequence ID" value="XM_051381334.1"/>
</dbReference>
<dbReference type="InterPro" id="IPR050488">
    <property type="entry name" value="Ig_Fc_receptor"/>
</dbReference>
<reference evidence="6" key="1">
    <citation type="submission" date="2025-08" db="UniProtKB">
        <authorList>
            <consortium name="Ensembl"/>
        </authorList>
    </citation>
    <scope>IDENTIFICATION</scope>
</reference>
<organism evidence="6 7">
    <name type="scientific">Dicentrarchus labrax</name>
    <name type="common">European seabass</name>
    <name type="synonym">Morone labrax</name>
    <dbReference type="NCBI Taxonomy" id="13489"/>
    <lineage>
        <taxon>Eukaryota</taxon>
        <taxon>Metazoa</taxon>
        <taxon>Chordata</taxon>
        <taxon>Craniata</taxon>
        <taxon>Vertebrata</taxon>
        <taxon>Euteleostomi</taxon>
        <taxon>Actinopterygii</taxon>
        <taxon>Neopterygii</taxon>
        <taxon>Teleostei</taxon>
        <taxon>Neoteleostei</taxon>
        <taxon>Acanthomorphata</taxon>
        <taxon>Eupercaria</taxon>
        <taxon>Moronidae</taxon>
        <taxon>Dicentrarchus</taxon>
    </lineage>
</organism>
<gene>
    <name evidence="6" type="primary">LOC127352711</name>
</gene>
<dbReference type="Pfam" id="PF13895">
    <property type="entry name" value="Ig_2"/>
    <property type="match status" value="1"/>
</dbReference>
<protein>
    <recommendedName>
        <fullName evidence="5">Ig-like domain-containing protein</fullName>
    </recommendedName>
</protein>
<proteinExistence type="predicted"/>
<dbReference type="GeneTree" id="ENSGT00940000163711"/>
<dbReference type="InterPro" id="IPR007110">
    <property type="entry name" value="Ig-like_dom"/>
</dbReference>
<evidence type="ECO:0000256" key="1">
    <source>
        <dbReference type="ARBA" id="ARBA00022729"/>
    </source>
</evidence>
<feature type="transmembrane region" description="Helical" evidence="3">
    <location>
        <begin position="213"/>
        <end position="237"/>
    </location>
</feature>
<accession>A0A8C4GV35</accession>
<keyword evidence="3" id="KW-0812">Transmembrane</keyword>
<feature type="chain" id="PRO_5035807063" description="Ig-like domain-containing protein" evidence="4">
    <location>
        <begin position="19"/>
        <end position="254"/>
    </location>
</feature>
<evidence type="ECO:0000313" key="6">
    <source>
        <dbReference type="Ensembl" id="ENSDLAP00005032995.2"/>
    </source>
</evidence>
<evidence type="ECO:0000256" key="4">
    <source>
        <dbReference type="SAM" id="SignalP"/>
    </source>
</evidence>
<dbReference type="GO" id="GO:0009897">
    <property type="term" value="C:external side of plasma membrane"/>
    <property type="evidence" value="ECO:0007669"/>
    <property type="project" value="TreeGrafter"/>
</dbReference>
<dbReference type="PROSITE" id="PS50835">
    <property type="entry name" value="IG_LIKE"/>
    <property type="match status" value="1"/>
</dbReference>
<dbReference type="GO" id="GO:0006955">
    <property type="term" value="P:immune response"/>
    <property type="evidence" value="ECO:0007669"/>
    <property type="project" value="TreeGrafter"/>
</dbReference>
<dbReference type="GO" id="GO:0007166">
    <property type="term" value="P:cell surface receptor signaling pathway"/>
    <property type="evidence" value="ECO:0007669"/>
    <property type="project" value="TreeGrafter"/>
</dbReference>
<dbReference type="Proteomes" id="UP000694389">
    <property type="component" value="Unassembled WGS sequence"/>
</dbReference>
<evidence type="ECO:0000313" key="7">
    <source>
        <dbReference type="Proteomes" id="UP000694389"/>
    </source>
</evidence>
<dbReference type="SMART" id="SM00409">
    <property type="entry name" value="IG"/>
    <property type="match status" value="2"/>
</dbReference>
<dbReference type="PANTHER" id="PTHR11481">
    <property type="entry name" value="IMMUNOGLOBULIN FC RECEPTOR"/>
    <property type="match status" value="1"/>
</dbReference>
<evidence type="ECO:0000256" key="3">
    <source>
        <dbReference type="SAM" id="Phobius"/>
    </source>
</evidence>
<sequence length="254" mass="28333">MEIASLCLMLCFTPLAAALSISPNRSQFFRYEEIYLRCEEKVNSSGWMVKRNTSDSTSEVCEFGWAIPGESSCTIEDAYPTDRGVYWCESEQREYSDSINITVTAGAVILESPALPVTVGDKVTLRCSYRKGDRDDPTSDFSATFYKDNVFQGTEKGELILQSVSKSDEGFYECEYPGKGKSEQSWLAVRARALPINVPTTPPPPPHPPLLSLPNLVCTILLFILYTAILIFCISIYRRWARARAGASDHLVPI</sequence>
<feature type="signal peptide" evidence="4">
    <location>
        <begin position="1"/>
        <end position="18"/>
    </location>
</feature>
<dbReference type="AlphaFoldDB" id="A0A8C4GV35"/>
<dbReference type="Ensembl" id="ENSDLAT00005035218.2">
    <property type="protein sequence ID" value="ENSDLAP00005032995.2"/>
    <property type="gene ID" value="ENSDLAG00005014767.2"/>
</dbReference>
<keyword evidence="3" id="KW-1133">Transmembrane helix</keyword>
<dbReference type="GO" id="GO:0004888">
    <property type="term" value="F:transmembrane signaling receptor activity"/>
    <property type="evidence" value="ECO:0007669"/>
    <property type="project" value="TreeGrafter"/>
</dbReference>
<reference evidence="6" key="2">
    <citation type="submission" date="2025-09" db="UniProtKB">
        <authorList>
            <consortium name="Ensembl"/>
        </authorList>
    </citation>
    <scope>IDENTIFICATION</scope>
</reference>
<dbReference type="SUPFAM" id="SSF48726">
    <property type="entry name" value="Immunoglobulin"/>
    <property type="match status" value="2"/>
</dbReference>
<dbReference type="InterPro" id="IPR013783">
    <property type="entry name" value="Ig-like_fold"/>
</dbReference>
<dbReference type="Gene3D" id="2.60.40.10">
    <property type="entry name" value="Immunoglobulins"/>
    <property type="match status" value="2"/>
</dbReference>
<evidence type="ECO:0000259" key="5">
    <source>
        <dbReference type="PROSITE" id="PS50835"/>
    </source>
</evidence>
<dbReference type="GeneID" id="127352711"/>
<keyword evidence="3" id="KW-0472">Membrane</keyword>
<dbReference type="PANTHER" id="PTHR11481:SF64">
    <property type="entry name" value="FC RECEPTOR-LIKE PROTEIN 4"/>
    <property type="match status" value="1"/>
</dbReference>
<dbReference type="InterPro" id="IPR003599">
    <property type="entry name" value="Ig_sub"/>
</dbReference>
<keyword evidence="7" id="KW-1185">Reference proteome</keyword>
<feature type="domain" description="Ig-like" evidence="5">
    <location>
        <begin position="72"/>
        <end position="174"/>
    </location>
</feature>
<evidence type="ECO:0000256" key="2">
    <source>
        <dbReference type="ARBA" id="ARBA00023157"/>
    </source>
</evidence>
<name>A0A8C4GV35_DICLA</name>